<sequence>TFRTTGFFTAVYSSWSNGHVERRHRSINQKLRRMVCEGVKFTDECEWQDVLDGVCGEINNGPVAKAQGLSPFDIIFNYSGSDAIIGVQKKLPNDKHEIWKKYRLAGLAATRESIRVAPQELKVGQTVYVANKDASKLDPRFIPDTIMELVAPNMVKLSNGTV</sequence>
<accession>A0A7J6KL27</accession>
<reference evidence="2 3" key="1">
    <citation type="submission" date="2020-04" db="EMBL/GenBank/DDBJ databases">
        <title>Perkinsus chesapeaki whole genome sequence.</title>
        <authorList>
            <person name="Bogema D.R."/>
        </authorList>
    </citation>
    <scope>NUCLEOTIDE SEQUENCE [LARGE SCALE GENOMIC DNA]</scope>
    <source>
        <strain evidence="2">ATCC PRA-425</strain>
    </source>
</reference>
<dbReference type="GO" id="GO:0015074">
    <property type="term" value="P:DNA integration"/>
    <property type="evidence" value="ECO:0007669"/>
    <property type="project" value="InterPro"/>
</dbReference>
<feature type="non-terminal residue" evidence="2">
    <location>
        <position position="1"/>
    </location>
</feature>
<dbReference type="OrthoDB" id="10047206at2759"/>
<dbReference type="AlphaFoldDB" id="A0A7J6KL27"/>
<comment type="caution">
    <text evidence="2">The sequence shown here is derived from an EMBL/GenBank/DDBJ whole genome shotgun (WGS) entry which is preliminary data.</text>
</comment>
<dbReference type="Gene3D" id="3.30.420.10">
    <property type="entry name" value="Ribonuclease H-like superfamily/Ribonuclease H"/>
    <property type="match status" value="1"/>
</dbReference>
<keyword evidence="3" id="KW-1185">Reference proteome</keyword>
<proteinExistence type="predicted"/>
<dbReference type="Proteomes" id="UP000591131">
    <property type="component" value="Unassembled WGS sequence"/>
</dbReference>
<dbReference type="GO" id="GO:0003676">
    <property type="term" value="F:nucleic acid binding"/>
    <property type="evidence" value="ECO:0007669"/>
    <property type="project" value="InterPro"/>
</dbReference>
<dbReference type="EMBL" id="JAAPAO010002783">
    <property type="protein sequence ID" value="KAF4647206.1"/>
    <property type="molecule type" value="Genomic_DNA"/>
</dbReference>
<dbReference type="InterPro" id="IPR012337">
    <property type="entry name" value="RNaseH-like_sf"/>
</dbReference>
<evidence type="ECO:0000259" key="1">
    <source>
        <dbReference type="PROSITE" id="PS50994"/>
    </source>
</evidence>
<protein>
    <recommendedName>
        <fullName evidence="1">Integrase catalytic domain-containing protein</fullName>
    </recommendedName>
</protein>
<dbReference type="PROSITE" id="PS50994">
    <property type="entry name" value="INTEGRASE"/>
    <property type="match status" value="1"/>
</dbReference>
<organism evidence="2 3">
    <name type="scientific">Perkinsus chesapeaki</name>
    <name type="common">Clam parasite</name>
    <name type="synonym">Perkinsus andrewsi</name>
    <dbReference type="NCBI Taxonomy" id="330153"/>
    <lineage>
        <taxon>Eukaryota</taxon>
        <taxon>Sar</taxon>
        <taxon>Alveolata</taxon>
        <taxon>Perkinsozoa</taxon>
        <taxon>Perkinsea</taxon>
        <taxon>Perkinsida</taxon>
        <taxon>Perkinsidae</taxon>
        <taxon>Perkinsus</taxon>
    </lineage>
</organism>
<name>A0A7J6KL27_PERCH</name>
<gene>
    <name evidence="2" type="ORF">FOL47_004923</name>
</gene>
<dbReference type="InterPro" id="IPR036397">
    <property type="entry name" value="RNaseH_sf"/>
</dbReference>
<dbReference type="InterPro" id="IPR001584">
    <property type="entry name" value="Integrase_cat-core"/>
</dbReference>
<feature type="domain" description="Integrase catalytic" evidence="1">
    <location>
        <begin position="1"/>
        <end position="79"/>
    </location>
</feature>
<feature type="non-terminal residue" evidence="2">
    <location>
        <position position="162"/>
    </location>
</feature>
<evidence type="ECO:0000313" key="3">
    <source>
        <dbReference type="Proteomes" id="UP000591131"/>
    </source>
</evidence>
<evidence type="ECO:0000313" key="2">
    <source>
        <dbReference type="EMBL" id="KAF4647206.1"/>
    </source>
</evidence>
<dbReference type="SUPFAM" id="SSF53098">
    <property type="entry name" value="Ribonuclease H-like"/>
    <property type="match status" value="1"/>
</dbReference>